<evidence type="ECO:0000259" key="4">
    <source>
        <dbReference type="PROSITE" id="PS51118"/>
    </source>
</evidence>
<gene>
    <name evidence="5" type="ORF">EES38_17065</name>
</gene>
<comment type="caution">
    <text evidence="5">The sequence shown here is derived from an EMBL/GenBank/DDBJ whole genome shotgun (WGS) entry which is preliminary data.</text>
</comment>
<dbReference type="GO" id="GO:0003677">
    <property type="term" value="F:DNA binding"/>
    <property type="evidence" value="ECO:0007669"/>
    <property type="project" value="UniProtKB-KW"/>
</dbReference>
<dbReference type="InterPro" id="IPR002577">
    <property type="entry name" value="HTH_HxlR"/>
</dbReference>
<dbReference type="RefSeq" id="WP_124938418.1">
    <property type="nucleotide sequence ID" value="NZ_RJVQ01000009.1"/>
</dbReference>
<proteinExistence type="predicted"/>
<keyword evidence="2" id="KW-0238">DNA-binding</keyword>
<keyword evidence="3" id="KW-0804">Transcription</keyword>
<reference evidence="5 6" key="1">
    <citation type="submission" date="2018-11" db="EMBL/GenBank/DDBJ databases">
        <title>Vibrio LJC006 sp. nov., isolated from seawater during the bloom of the enteromorpha.</title>
        <authorList>
            <person name="Liang J."/>
        </authorList>
    </citation>
    <scope>NUCLEOTIDE SEQUENCE [LARGE SCALE GENOMIC DNA]</scope>
    <source>
        <strain evidence="5 6">LJC006</strain>
    </source>
</reference>
<dbReference type="Proteomes" id="UP000281112">
    <property type="component" value="Unassembled WGS sequence"/>
</dbReference>
<feature type="domain" description="HTH hxlR-type" evidence="4">
    <location>
        <begin position="28"/>
        <end position="126"/>
    </location>
</feature>
<name>A0A3N9TCM7_9VIBR</name>
<dbReference type="SUPFAM" id="SSF46785">
    <property type="entry name" value="Winged helix' DNA-binding domain"/>
    <property type="match status" value="1"/>
</dbReference>
<keyword evidence="6" id="KW-1185">Reference proteome</keyword>
<organism evidence="5 6">
    <name type="scientific">Vibrio viridaestus</name>
    <dbReference type="NCBI Taxonomy" id="2487322"/>
    <lineage>
        <taxon>Bacteria</taxon>
        <taxon>Pseudomonadati</taxon>
        <taxon>Pseudomonadota</taxon>
        <taxon>Gammaproteobacteria</taxon>
        <taxon>Vibrionales</taxon>
        <taxon>Vibrionaceae</taxon>
        <taxon>Vibrio</taxon>
    </lineage>
</organism>
<evidence type="ECO:0000256" key="1">
    <source>
        <dbReference type="ARBA" id="ARBA00023015"/>
    </source>
</evidence>
<evidence type="ECO:0000313" key="6">
    <source>
        <dbReference type="Proteomes" id="UP000281112"/>
    </source>
</evidence>
<dbReference type="AlphaFoldDB" id="A0A3N9TCM7"/>
<dbReference type="EMBL" id="RJVQ01000009">
    <property type="protein sequence ID" value="RQW61819.1"/>
    <property type="molecule type" value="Genomic_DNA"/>
</dbReference>
<dbReference type="Gene3D" id="1.10.10.10">
    <property type="entry name" value="Winged helix-like DNA-binding domain superfamily/Winged helix DNA-binding domain"/>
    <property type="match status" value="1"/>
</dbReference>
<dbReference type="InterPro" id="IPR036388">
    <property type="entry name" value="WH-like_DNA-bd_sf"/>
</dbReference>
<evidence type="ECO:0000313" key="5">
    <source>
        <dbReference type="EMBL" id="RQW61819.1"/>
    </source>
</evidence>
<keyword evidence="1" id="KW-0805">Transcription regulation</keyword>
<dbReference type="OrthoDB" id="9807069at2"/>
<dbReference type="PANTHER" id="PTHR33204">
    <property type="entry name" value="TRANSCRIPTIONAL REGULATOR, MARR FAMILY"/>
    <property type="match status" value="1"/>
</dbReference>
<accession>A0A3N9TCM7</accession>
<dbReference type="Pfam" id="PF01638">
    <property type="entry name" value="HxlR"/>
    <property type="match status" value="1"/>
</dbReference>
<evidence type="ECO:0000256" key="3">
    <source>
        <dbReference type="ARBA" id="ARBA00023163"/>
    </source>
</evidence>
<dbReference type="InterPro" id="IPR036390">
    <property type="entry name" value="WH_DNA-bd_sf"/>
</dbReference>
<protein>
    <submittedName>
        <fullName evidence="5">Transcriptional regulator</fullName>
    </submittedName>
</protein>
<dbReference type="PROSITE" id="PS51118">
    <property type="entry name" value="HTH_HXLR"/>
    <property type="match status" value="1"/>
</dbReference>
<dbReference type="PANTHER" id="PTHR33204:SF37">
    <property type="entry name" value="HTH-TYPE TRANSCRIPTIONAL REGULATOR YODB"/>
    <property type="match status" value="1"/>
</dbReference>
<evidence type="ECO:0000256" key="2">
    <source>
        <dbReference type="ARBA" id="ARBA00023125"/>
    </source>
</evidence>
<sequence>MTQQHNQITNQSSLQDRLNRGDVLEKNCPSRKILRDITNRWGTLVLLALIDNTYRFSELRRKISGVSEKMLSQTLQALEEDGLVDRISYPVLPPHVEYTLTPLGEEAAQKVEQLTSWIENNLATILDNQKQKNGE</sequence>